<dbReference type="InterPro" id="IPR023198">
    <property type="entry name" value="PGP-like_dom2"/>
</dbReference>
<proteinExistence type="predicted"/>
<dbReference type="InterPro" id="IPR006439">
    <property type="entry name" value="HAD-SF_hydro_IA"/>
</dbReference>
<dbReference type="NCBIfam" id="TIGR01549">
    <property type="entry name" value="HAD-SF-IA-v1"/>
    <property type="match status" value="1"/>
</dbReference>
<dbReference type="Gene3D" id="1.10.150.240">
    <property type="entry name" value="Putative phosphatase, domain 2"/>
    <property type="match status" value="1"/>
</dbReference>
<dbReference type="SUPFAM" id="SSF56784">
    <property type="entry name" value="HAD-like"/>
    <property type="match status" value="1"/>
</dbReference>
<dbReference type="EMBL" id="CP071503">
    <property type="protein sequence ID" value="QSX35441.1"/>
    <property type="molecule type" value="Genomic_DNA"/>
</dbReference>
<dbReference type="NCBIfam" id="TIGR01509">
    <property type="entry name" value="HAD-SF-IA-v3"/>
    <property type="match status" value="1"/>
</dbReference>
<reference evidence="1 2" key="1">
    <citation type="submission" date="2021-03" db="EMBL/GenBank/DDBJ databases">
        <title>Novel species identification of genus Shewanella.</title>
        <authorList>
            <person name="Liu G."/>
            <person name="Zhang Q."/>
        </authorList>
    </citation>
    <scope>NUCLEOTIDE SEQUENCE [LARGE SCALE GENOMIC DNA]</scope>
    <source>
        <strain evidence="1 2">FJAT-51800</strain>
    </source>
</reference>
<dbReference type="InterPro" id="IPR023214">
    <property type="entry name" value="HAD_sf"/>
</dbReference>
<dbReference type="InterPro" id="IPR041492">
    <property type="entry name" value="HAD_2"/>
</dbReference>
<dbReference type="GO" id="GO:0016787">
    <property type="term" value="F:hydrolase activity"/>
    <property type="evidence" value="ECO:0007669"/>
    <property type="project" value="UniProtKB-KW"/>
</dbReference>
<name>A0ABX7QWW6_9GAMM</name>
<dbReference type="PANTHER" id="PTHR43434:SF24">
    <property type="entry name" value="HYDROLASE-RELATED"/>
    <property type="match status" value="1"/>
</dbReference>
<dbReference type="Proteomes" id="UP000662770">
    <property type="component" value="Chromosome"/>
</dbReference>
<dbReference type="InterPro" id="IPR036412">
    <property type="entry name" value="HAD-like_sf"/>
</dbReference>
<dbReference type="PANTHER" id="PTHR43434">
    <property type="entry name" value="PHOSPHOGLYCOLATE PHOSPHATASE"/>
    <property type="match status" value="1"/>
</dbReference>
<evidence type="ECO:0000313" key="2">
    <source>
        <dbReference type="Proteomes" id="UP000662770"/>
    </source>
</evidence>
<dbReference type="Gene3D" id="3.40.50.1000">
    <property type="entry name" value="HAD superfamily/HAD-like"/>
    <property type="match status" value="1"/>
</dbReference>
<gene>
    <name evidence="1" type="ORF">JYB87_07545</name>
</gene>
<accession>A0ABX7QWW6</accession>
<protein>
    <submittedName>
        <fullName evidence="1">HAD-IA family hydrolase</fullName>
    </submittedName>
</protein>
<organism evidence="1 2">
    <name type="scientific">Shewanella avicenniae</name>
    <dbReference type="NCBI Taxonomy" id="2814294"/>
    <lineage>
        <taxon>Bacteria</taxon>
        <taxon>Pseudomonadati</taxon>
        <taxon>Pseudomonadota</taxon>
        <taxon>Gammaproteobacteria</taxon>
        <taxon>Alteromonadales</taxon>
        <taxon>Shewanellaceae</taxon>
        <taxon>Shewanella</taxon>
    </lineage>
</organism>
<dbReference type="Pfam" id="PF13419">
    <property type="entry name" value="HAD_2"/>
    <property type="match status" value="1"/>
</dbReference>
<dbReference type="InterPro" id="IPR050155">
    <property type="entry name" value="HAD-like_hydrolase_sf"/>
</dbReference>
<keyword evidence="2" id="KW-1185">Reference proteome</keyword>
<sequence length="199" mass="22003">MDSIGRILECLRDMCHDLDLEVPSEQACRDIIGLSLPAAVNQLFPRISATSQEALQLRYRHHFLRRADEPLKLFDGIEHLITELQQRGIELAVATGKSRAGLDRMLEQTGLGQYFSHTRTADDAQSKPHPDMLQQLLSVTGAAANKSMMVGDSQLDLKMANSAGMSAVGVAYGAHGEQKLQECNPKAVIYQPLDLLHWL</sequence>
<evidence type="ECO:0000313" key="1">
    <source>
        <dbReference type="EMBL" id="QSX35441.1"/>
    </source>
</evidence>
<keyword evidence="1" id="KW-0378">Hydrolase</keyword>